<dbReference type="Gene3D" id="3.90.550.10">
    <property type="entry name" value="Spore Coat Polysaccharide Biosynthesis Protein SpsA, Chain A"/>
    <property type="match status" value="1"/>
</dbReference>
<dbReference type="RefSeq" id="WP_000262539.1">
    <property type="nucleotide sequence ID" value="NZ_AP022171.1"/>
</dbReference>
<accession>A0A086UAG5</accession>
<evidence type="ECO:0000259" key="1">
    <source>
        <dbReference type="Pfam" id="PF00535"/>
    </source>
</evidence>
<reference evidence="4 5" key="3">
    <citation type="submission" date="2020-10" db="EMBL/GenBank/DDBJ databases">
        <title>Analysis of Genomes of Bacterial Isolates from Lameness Outbreaks in Broilers.</title>
        <authorList>
            <person name="Rhoads D."/>
            <person name="Ekesi N.S."/>
        </authorList>
    </citation>
    <scope>NUCLEOTIDE SEQUENCE [LARGE SCALE GENOMIC DNA]</scope>
    <source>
        <strain evidence="4 5">1409</strain>
    </source>
</reference>
<dbReference type="CDD" id="cd04186">
    <property type="entry name" value="GT_2_like_c"/>
    <property type="match status" value="1"/>
</dbReference>
<feature type="domain" description="Glycosyltransferase 2-like" evidence="1">
    <location>
        <begin position="4"/>
        <end position="176"/>
    </location>
</feature>
<name>A0A086UAG5_ECOLX</name>
<organism evidence="2">
    <name type="scientific">Escherichia coli</name>
    <dbReference type="NCBI Taxonomy" id="562"/>
    <lineage>
        <taxon>Bacteria</taxon>
        <taxon>Pseudomonadati</taxon>
        <taxon>Pseudomonadota</taxon>
        <taxon>Gammaproteobacteria</taxon>
        <taxon>Enterobacterales</taxon>
        <taxon>Enterobacteriaceae</taxon>
        <taxon>Escherichia</taxon>
    </lineage>
</organism>
<proteinExistence type="predicted"/>
<dbReference type="EMBL" id="JACGTG010000001">
    <property type="protein sequence ID" value="MBA6241701.1"/>
    <property type="molecule type" value="Genomic_DNA"/>
</dbReference>
<dbReference type="Proteomes" id="UP000581425">
    <property type="component" value="Unassembled WGS sequence"/>
</dbReference>
<protein>
    <submittedName>
        <fullName evidence="3">Glycosyltransferase family 2 protein</fullName>
    </submittedName>
    <submittedName>
        <fullName evidence="2">Putative glycosyltransferase</fullName>
    </submittedName>
</protein>
<evidence type="ECO:0000313" key="3">
    <source>
        <dbReference type="EMBL" id="MBA6241701.1"/>
    </source>
</evidence>
<dbReference type="Proteomes" id="UP000581425">
    <property type="component" value="Chromosome"/>
</dbReference>
<dbReference type="InterPro" id="IPR001173">
    <property type="entry name" value="Glyco_trans_2-like"/>
</dbReference>
<reference evidence="3 5" key="2">
    <citation type="submission" date="2020-07" db="EMBL/GenBank/DDBJ databases">
        <title>Analysis of Genomes of Bacterial Isolates from Lameness Outbreaks in Broilers.</title>
        <authorList>
            <person name="Ekesi N.S."/>
            <person name="Alrubaye A."/>
            <person name="Rhoads D."/>
        </authorList>
    </citation>
    <scope>NUCLEOTIDE SEQUENCE [LARGE SCALE GENOMIC DNA]</scope>
    <source>
        <strain evidence="3 5">1409</strain>
    </source>
</reference>
<evidence type="ECO:0000313" key="4">
    <source>
        <dbReference type="EMBL" id="QOY31750.1"/>
    </source>
</evidence>
<dbReference type="EMBL" id="CP063369">
    <property type="protein sequence ID" value="QOY31750.1"/>
    <property type="molecule type" value="Genomic_DNA"/>
</dbReference>
<evidence type="ECO:0000313" key="2">
    <source>
        <dbReference type="EMBL" id="BAQ00657.1"/>
    </source>
</evidence>
<dbReference type="PANTHER" id="PTHR43179:SF7">
    <property type="entry name" value="RHAMNOSYLTRANSFERASE WBBL"/>
    <property type="match status" value="1"/>
</dbReference>
<dbReference type="SUPFAM" id="SSF53448">
    <property type="entry name" value="Nucleotide-diphospho-sugar transferases"/>
    <property type="match status" value="1"/>
</dbReference>
<gene>
    <name evidence="4" type="ORF">FOI11_002775</name>
    <name evidence="3" type="ORF">FOI11_17270</name>
</gene>
<evidence type="ECO:0000313" key="5">
    <source>
        <dbReference type="Proteomes" id="UP000581425"/>
    </source>
</evidence>
<dbReference type="PANTHER" id="PTHR43179">
    <property type="entry name" value="RHAMNOSYLTRANSFERASE WBBL"/>
    <property type="match status" value="1"/>
</dbReference>
<reference evidence="2" key="1">
    <citation type="journal article" date="2014" name="DNA Res.">
        <title>A complete view of the genetic diversity of the Escherichia coli O-antigen biosynthesis gene cluster.</title>
        <authorList>
            <person name="Iguchi A."/>
            <person name="Iyoda S."/>
            <person name="Kikuchi T."/>
            <person name="Ogura Y."/>
            <person name="Katsura K."/>
            <person name="Ohnishi M."/>
            <person name="Hayashi T."/>
            <person name="Thomson N.R."/>
        </authorList>
    </citation>
    <scope>NUCLEOTIDE SEQUENCE</scope>
    <source>
        <strain evidence="2">F11119-41</strain>
    </source>
</reference>
<dbReference type="AlphaFoldDB" id="A0A086UAG5"/>
<dbReference type="PATRIC" id="fig|562.6999.peg.2875"/>
<dbReference type="Pfam" id="PF00535">
    <property type="entry name" value="Glycos_transf_2"/>
    <property type="match status" value="1"/>
</dbReference>
<sequence>MVYIIIVSHGHEDYIKKLLENLNADDEHYKIIVRDNKDSLLLKQICQHYAGLDYISGGVYGFGHNNNIAVAYVKEKYRPADDDYILFLNPDIIMKHDDLLTYIKYVESKRYAFSTLCLFRDEAKSLHDYSVRKFPVLSDFIVSFMLGINKTKIPKESIYSDTVVDWCAGSFMLVRFSDFVRVNGFDQGYFMYCEDIDLCLRLSLAGVRLHYVPAFHAIHYAHHDNRSFFSKAFRWHLKSTFRYLARKRILSNRNFDRISSVFHP</sequence>
<dbReference type="EMBL" id="AB811601">
    <property type="protein sequence ID" value="BAQ00657.1"/>
    <property type="molecule type" value="Genomic_DNA"/>
</dbReference>
<dbReference type="InterPro" id="IPR029044">
    <property type="entry name" value="Nucleotide-diphossugar_trans"/>
</dbReference>
<dbReference type="GO" id="GO:0016740">
    <property type="term" value="F:transferase activity"/>
    <property type="evidence" value="ECO:0007669"/>
    <property type="project" value="UniProtKB-KW"/>
</dbReference>
<keyword evidence="2" id="KW-0808">Transferase</keyword>